<dbReference type="NCBIfam" id="TIGR01256">
    <property type="entry name" value="modA"/>
    <property type="match status" value="1"/>
</dbReference>
<dbReference type="PIRSF" id="PIRSF004846">
    <property type="entry name" value="ModA"/>
    <property type="match status" value="1"/>
</dbReference>
<sequence length="255" mass="28440">MKKGIRSFFLLVTAIWFGIGCQDKDPNKITVAAAANMQLPMEQIVKKYTETYGIDCDLIIGSSGKLTAQIVEGAPYDIFVAANMKYPEAVYAAGKAKDLPKIYANGKLVLWSLTHESPISINTLKEPQINHIALANPKTAPYGVAAKQVLQYYGLYDSLKDKLVYGESIAQTNQFITSKAAQIGFTAMSTVMSQAMRNKGMWVAMDPEHYTLISQGIVLIKRERDNEMEVQGFYDFLFSEEAKEVLKDFGYLMDE</sequence>
<gene>
    <name evidence="4" type="primary">modA</name>
    <name evidence="4" type="ORF">ACFS1K_04325</name>
</gene>
<dbReference type="InterPro" id="IPR005950">
    <property type="entry name" value="ModA"/>
</dbReference>
<protein>
    <submittedName>
        <fullName evidence="4">Molybdate ABC transporter substrate-binding protein</fullName>
    </submittedName>
</protein>
<dbReference type="PANTHER" id="PTHR30632">
    <property type="entry name" value="MOLYBDATE-BINDING PERIPLASMIC PROTEIN"/>
    <property type="match status" value="1"/>
</dbReference>
<dbReference type="PANTHER" id="PTHR30632:SF14">
    <property type="entry name" value="TUNGSTATE_MOLYBDATE_CHROMATE-BINDING PROTEIN MODA"/>
    <property type="match status" value="1"/>
</dbReference>
<dbReference type="CDD" id="cd13539">
    <property type="entry name" value="PBP2_AvModA"/>
    <property type="match status" value="1"/>
</dbReference>
<keyword evidence="3" id="KW-0732">Signal</keyword>
<evidence type="ECO:0000313" key="4">
    <source>
        <dbReference type="EMBL" id="MFD2788980.1"/>
    </source>
</evidence>
<dbReference type="Proteomes" id="UP001597532">
    <property type="component" value="Unassembled WGS sequence"/>
</dbReference>
<comment type="caution">
    <text evidence="4">The sequence shown here is derived from an EMBL/GenBank/DDBJ whole genome shotgun (WGS) entry which is preliminary data.</text>
</comment>
<evidence type="ECO:0000313" key="5">
    <source>
        <dbReference type="Proteomes" id="UP001597532"/>
    </source>
</evidence>
<keyword evidence="5" id="KW-1185">Reference proteome</keyword>
<comment type="similarity">
    <text evidence="1">Belongs to the bacterial solute-binding protein ModA family.</text>
</comment>
<dbReference type="RefSeq" id="WP_251809035.1">
    <property type="nucleotide sequence ID" value="NZ_CP166679.1"/>
</dbReference>
<evidence type="ECO:0000256" key="2">
    <source>
        <dbReference type="ARBA" id="ARBA00022723"/>
    </source>
</evidence>
<dbReference type="SUPFAM" id="SSF53850">
    <property type="entry name" value="Periplasmic binding protein-like II"/>
    <property type="match status" value="1"/>
</dbReference>
<accession>A0ABW5VEU3</accession>
<keyword evidence="2" id="KW-0479">Metal-binding</keyword>
<reference evidence="5" key="1">
    <citation type="journal article" date="2019" name="Int. J. Syst. Evol. Microbiol.">
        <title>The Global Catalogue of Microorganisms (GCM) 10K type strain sequencing project: providing services to taxonomists for standard genome sequencing and annotation.</title>
        <authorList>
            <consortium name="The Broad Institute Genomics Platform"/>
            <consortium name="The Broad Institute Genome Sequencing Center for Infectious Disease"/>
            <person name="Wu L."/>
            <person name="Ma J."/>
        </authorList>
    </citation>
    <scope>NUCLEOTIDE SEQUENCE [LARGE SCALE GENOMIC DNA]</scope>
    <source>
        <strain evidence="5">KCTC 52924</strain>
    </source>
</reference>
<proteinExistence type="inferred from homology"/>
<dbReference type="Pfam" id="PF13531">
    <property type="entry name" value="SBP_bac_11"/>
    <property type="match status" value="1"/>
</dbReference>
<dbReference type="PROSITE" id="PS51257">
    <property type="entry name" value="PROKAR_LIPOPROTEIN"/>
    <property type="match status" value="1"/>
</dbReference>
<dbReference type="InterPro" id="IPR044084">
    <property type="entry name" value="AvModA-like_subst-bd"/>
</dbReference>
<name>A0ABW5VEU3_9FLAO</name>
<dbReference type="InterPro" id="IPR050682">
    <property type="entry name" value="ModA/WtpA"/>
</dbReference>
<evidence type="ECO:0000256" key="3">
    <source>
        <dbReference type="ARBA" id="ARBA00022729"/>
    </source>
</evidence>
<organism evidence="4 5">
    <name type="scientific">Arenibacter antarcticus</name>
    <dbReference type="NCBI Taxonomy" id="2040469"/>
    <lineage>
        <taxon>Bacteria</taxon>
        <taxon>Pseudomonadati</taxon>
        <taxon>Bacteroidota</taxon>
        <taxon>Flavobacteriia</taxon>
        <taxon>Flavobacteriales</taxon>
        <taxon>Flavobacteriaceae</taxon>
        <taxon>Arenibacter</taxon>
    </lineage>
</organism>
<dbReference type="Gene3D" id="3.40.190.10">
    <property type="entry name" value="Periplasmic binding protein-like II"/>
    <property type="match status" value="2"/>
</dbReference>
<dbReference type="EMBL" id="JBHUOK010000008">
    <property type="protein sequence ID" value="MFD2788980.1"/>
    <property type="molecule type" value="Genomic_DNA"/>
</dbReference>
<evidence type="ECO:0000256" key="1">
    <source>
        <dbReference type="ARBA" id="ARBA00009175"/>
    </source>
</evidence>